<dbReference type="GeneTree" id="ENSGT00940000162353"/>
<dbReference type="VEuPathDB" id="HostDB:ENSG00000241106"/>
<reference evidence="2 3" key="2">
    <citation type="journal article" date="2003" name="Nature">
        <title>The DNA sequence and analysis of human chromosome 6.</title>
        <authorList>
            <person name="Mungall A.J."/>
            <person name="Palmer S.A."/>
            <person name="Sims S.K."/>
            <person name="Edwards C.A."/>
            <person name="Ashurst J.L."/>
            <person name="Wilming L."/>
            <person name="Jones M.C."/>
            <person name="Horton R."/>
            <person name="Hunt S.E."/>
            <person name="Scott C.E."/>
            <person name="Gilbert J.G."/>
            <person name="Clamp M.E."/>
            <person name="Bethel G."/>
            <person name="Milne S."/>
            <person name="Ainscough R."/>
            <person name="Almeida J.P."/>
            <person name="Ambrose K.D."/>
            <person name="Andrews T.D."/>
            <person name="Ashwell R.I."/>
            <person name="Babbage A.K."/>
            <person name="Bagguley C.L."/>
            <person name="Bailey J."/>
            <person name="Banerjee R."/>
            <person name="Barker D.J."/>
            <person name="Barlow K.F."/>
            <person name="Bates K."/>
            <person name="Beare D.M."/>
            <person name="Beasley H."/>
            <person name="Beasley O."/>
            <person name="Bird C.P."/>
            <person name="Blakey S."/>
            <person name="Bray-Allen S."/>
            <person name="Brook J."/>
            <person name="Brown A.J."/>
            <person name="Brown J.Y."/>
            <person name="Burford D.C."/>
            <person name="Burrill W."/>
            <person name="Burton J."/>
            <person name="Carder C."/>
            <person name="Carter N.P."/>
            <person name="Chapman J.C."/>
            <person name="Clark S.Y."/>
            <person name="Clark G."/>
            <person name="Clee C.M."/>
            <person name="Clegg S."/>
            <person name="Cobley V."/>
            <person name="Collier R.E."/>
            <person name="Collins J.E."/>
            <person name="Colman L.K."/>
            <person name="Corby N.R."/>
            <person name="Coville G.J."/>
            <person name="Culley K.M."/>
            <person name="Dhami P."/>
            <person name="Davies J."/>
            <person name="Dunn M."/>
            <person name="Earthrowl M.E."/>
            <person name="Ellington A.E."/>
            <person name="Evans K.A."/>
            <person name="Faulkner L."/>
            <person name="Francis M.D."/>
            <person name="Frankish A."/>
            <person name="Frankland J."/>
            <person name="French L."/>
            <person name="Garner P."/>
            <person name="Garnett J."/>
            <person name="Ghori M.J."/>
            <person name="Gilby L.M."/>
            <person name="Gillson C.J."/>
            <person name="Glithero R.J."/>
            <person name="Grafham D.V."/>
            <person name="Grant M."/>
            <person name="Gribble S."/>
            <person name="Griffiths C."/>
            <person name="Griffiths M."/>
            <person name="Hall R."/>
            <person name="Halls K.S."/>
            <person name="Hammond S."/>
            <person name="Harley J.L."/>
            <person name="Hart E.A."/>
            <person name="Heath P.D."/>
            <person name="Heathcott R."/>
            <person name="Holmes S.J."/>
            <person name="Howden P.J."/>
            <person name="Howe K.L."/>
            <person name="Howell G.R."/>
            <person name="Huckle E."/>
            <person name="Humphray S.J."/>
            <person name="Humphries M.D."/>
            <person name="Hunt A.R."/>
            <person name="Johnson C.M."/>
            <person name="Joy A.A."/>
            <person name="Kay M."/>
            <person name="Keenan S.J."/>
            <person name="Kimberley A.M."/>
            <person name="King A."/>
            <person name="Laird G.K."/>
            <person name="Langford C."/>
            <person name="Lawlor S."/>
            <person name="Leongamornlert D.A."/>
            <person name="Leversha M."/>
            <person name="Lloyd C.R."/>
            <person name="Lloyd D.M."/>
            <person name="Loveland J.E."/>
            <person name="Lovell J."/>
            <person name="Martin S."/>
            <person name="Mashreghi-Mohammadi M."/>
            <person name="Maslen G.L."/>
            <person name="Matthews L."/>
            <person name="McCann O.T."/>
            <person name="McLaren S.J."/>
            <person name="McLay K."/>
            <person name="McMurray A."/>
            <person name="Moore M.J."/>
            <person name="Mullikin J.C."/>
            <person name="Niblett D."/>
            <person name="Nickerson T."/>
            <person name="Novik K.L."/>
            <person name="Oliver K."/>
            <person name="Overton-Larty E.K."/>
            <person name="Parker A."/>
            <person name="Patel R."/>
            <person name="Pearce A.V."/>
            <person name="Peck A.I."/>
            <person name="Phillimore B."/>
            <person name="Phillips S."/>
            <person name="Plumb R.W."/>
            <person name="Porter K.M."/>
            <person name="Ramsey Y."/>
            <person name="Ranby S.A."/>
            <person name="Rice C.M."/>
            <person name="Ross M.T."/>
            <person name="Searle S.M."/>
            <person name="Sehra H.K."/>
            <person name="Sheridan E."/>
            <person name="Skuce C.D."/>
            <person name="Smith S."/>
            <person name="Smith M."/>
            <person name="Spraggon L."/>
            <person name="Squares S.L."/>
            <person name="Steward C.A."/>
            <person name="Sycamore N."/>
            <person name="Tamlyn-Hall G."/>
            <person name="Tester J."/>
            <person name="Theaker A.J."/>
            <person name="Thomas D.W."/>
            <person name="Thorpe A."/>
            <person name="Tracey A."/>
            <person name="Tromans A."/>
            <person name="Tubby B."/>
            <person name="Wall M."/>
            <person name="Wallis J.M."/>
            <person name="West A.P."/>
            <person name="White S.S."/>
            <person name="Whitehead S.L."/>
            <person name="Whittaker H."/>
            <person name="Wild A."/>
            <person name="Willey D.J."/>
            <person name="Wilmer T.E."/>
            <person name="Wood J.M."/>
            <person name="Wray P.W."/>
            <person name="Wyatt J.C."/>
            <person name="Young L."/>
            <person name="Younger R.M."/>
            <person name="Bentley D.R."/>
            <person name="Coulson A."/>
            <person name="Durbin R."/>
            <person name="Hubbard T."/>
            <person name="Sulston J.E."/>
            <person name="Dunham I."/>
            <person name="Rogers J."/>
            <person name="Beck S."/>
        </authorList>
    </citation>
    <scope>NUCLEOTIDE SEQUENCE [LARGE SCALE GENOMIC DNA]</scope>
</reference>
<keyword evidence="3" id="KW-1185">Reference proteome</keyword>
<dbReference type="Proteomes" id="UP000005640">
    <property type="component" value="Chromosome 6"/>
</dbReference>
<sequence length="38" mass="4232">MGSGWVPWVVALLVNLTRLDSSMTQGTDSPVMWGCLWH</sequence>
<dbReference type="Ensembl" id="ENST00000474604.5">
    <property type="protein sequence ID" value="ENSP00000431358.1"/>
    <property type="gene ID" value="ENSG00000243496.6"/>
</dbReference>
<gene>
    <name evidence="2" type="primary">HLA-DOB</name>
</gene>
<dbReference type="EMBL" id="AL669918">
    <property type="status" value="NOT_ANNOTATED_CDS"/>
    <property type="molecule type" value="Genomic_DNA"/>
</dbReference>
<reference evidence="2" key="4">
    <citation type="submission" date="2025-05" db="UniProtKB">
        <authorList>
            <consortium name="Ensembl"/>
        </authorList>
    </citation>
    <scope>IDENTIFICATION</scope>
</reference>
<dbReference type="Ensembl" id="ENST00000477041.5">
    <property type="protein sequence ID" value="ENSP00000431385.1"/>
    <property type="gene ID" value="ENSG00000241910.5"/>
</dbReference>
<evidence type="ECO:0000256" key="1">
    <source>
        <dbReference type="SAM" id="SignalP"/>
    </source>
</evidence>
<evidence type="ECO:0000313" key="2">
    <source>
        <dbReference type="Ensembl" id="ENSP00000436618.1"/>
    </source>
</evidence>
<proteinExistence type="predicted"/>
<evidence type="ECO:0000313" key="3">
    <source>
        <dbReference type="Proteomes" id="UP000005640"/>
    </source>
</evidence>
<dbReference type="HOGENOM" id="CLU_3335379_0_0_1"/>
<dbReference type="ChiTaRS" id="HLA-DOB">
    <property type="organism name" value="human"/>
</dbReference>
<dbReference type="Bgee" id="ENSG00000241106">
    <property type="expression patterns" value="Expressed in lymph node and 93 other cell types or tissues"/>
</dbReference>
<dbReference type="OrthoDB" id="9940220at2759"/>
<feature type="chain" id="PRO_5014571007" evidence="1">
    <location>
        <begin position="22"/>
        <end position="38"/>
    </location>
</feature>
<dbReference type="Ensembl" id="ENST00000488325.5">
    <property type="protein sequence ID" value="ENSP00000436618.1"/>
    <property type="gene ID" value="ENSG00000241106.8"/>
</dbReference>
<dbReference type="ExpressionAtlas" id="E9PI00">
    <property type="expression patterns" value="baseline and differential"/>
</dbReference>
<dbReference type="HGNC" id="HGNC:4937">
    <property type="gene designation" value="HLA-DOB"/>
</dbReference>
<feature type="signal peptide" evidence="1">
    <location>
        <begin position="1"/>
        <end position="21"/>
    </location>
</feature>
<name>E9PI00_HUMAN</name>
<keyword evidence="1" id="KW-0732">Signal</keyword>
<dbReference type="UCSC" id="uc063nrs.1">
    <property type="organism name" value="human"/>
</dbReference>
<reference evidence="2" key="1">
    <citation type="journal article" date="2001" name="Nature">
        <title>Initial sequencing and analysis of the human genome.</title>
        <authorList>
            <consortium name="International Human Genome Sequencing Consortium"/>
            <person name="Lander E.S."/>
            <person name="Linton L.M."/>
            <person name="Birren B."/>
            <person name="Nusbaum C."/>
            <person name="Zody M.C."/>
            <person name="Baldwin J."/>
            <person name="Devon K."/>
            <person name="Dewar K."/>
            <person name="Doyle M."/>
            <person name="FitzHugh W."/>
            <person name="Funke R."/>
            <person name="Gage D."/>
            <person name="Harris K."/>
            <person name="Heaford A."/>
            <person name="Howland J."/>
            <person name="Kann L."/>
            <person name="Lehoczky J."/>
            <person name="LeVine R."/>
            <person name="McEwan P."/>
            <person name="McKernan K."/>
            <person name="Meldrim J."/>
            <person name="Mesirov J.P."/>
            <person name="Miranda C."/>
            <person name="Morris W."/>
            <person name="Naylor J."/>
            <person name="Raymond C."/>
            <person name="Rosetti M."/>
            <person name="Santos R."/>
            <person name="Sheridan A."/>
            <person name="Sougnez C."/>
            <person name="Stange-Thomann N."/>
            <person name="Stojanovic N."/>
            <person name="Subramanian A."/>
            <person name="Wyman D."/>
            <person name="Rogers J."/>
            <person name="Sulston J."/>
            <person name="Ainscough R."/>
            <person name="Beck S."/>
            <person name="Bentley D."/>
            <person name="Burton J."/>
            <person name="Clee C."/>
            <person name="Carter N."/>
            <person name="Coulson A."/>
            <person name="Deadman R."/>
            <person name="Deloukas P."/>
            <person name="Dunham A."/>
            <person name="Dunham I."/>
            <person name="Durbin R."/>
            <person name="French L."/>
            <person name="Grafham D."/>
            <person name="Gregory S."/>
            <person name="Hubbard T."/>
            <person name="Humphray S."/>
            <person name="Hunt A."/>
            <person name="Jones M."/>
            <person name="Lloyd C."/>
            <person name="McMurray A."/>
            <person name="Matthews L."/>
            <person name="Mercer S."/>
            <person name="Milne S."/>
            <person name="Mullikin J.C."/>
            <person name="Mungall A."/>
            <person name="Plumb R."/>
            <person name="Ross M."/>
            <person name="Shownkeen R."/>
            <person name="Sims S."/>
            <person name="Waterston R.H."/>
            <person name="Wilson R.K."/>
            <person name="Hillier L.W."/>
            <person name="McPherson J.D."/>
            <person name="Marra M.A."/>
            <person name="Mardis E.R."/>
            <person name="Fulton L.A."/>
            <person name="Chinwalla A.T."/>
            <person name="Pepin K.H."/>
            <person name="Gish W.R."/>
            <person name="Chissoe S.L."/>
            <person name="Wendl M.C."/>
            <person name="Delehaunty K.D."/>
            <person name="Miner T.L."/>
            <person name="Delehaunty A."/>
            <person name="Kramer J.B."/>
            <person name="Cook L.L."/>
            <person name="Fulton R.S."/>
            <person name="Johnson D.L."/>
            <person name="Minx P.J."/>
            <person name="Clifton S.W."/>
            <person name="Hawkins T."/>
            <person name="Branscomb E."/>
            <person name="Predki P."/>
            <person name="Richardson P."/>
            <person name="Wenning S."/>
            <person name="Slezak T."/>
            <person name="Doggett N."/>
            <person name="Cheng J.F."/>
            <person name="Olsen A."/>
            <person name="Lucas S."/>
            <person name="Elkin C."/>
            <person name="Uberbacher E."/>
            <person name="Frazier M."/>
            <person name="Gibbs R.A."/>
            <person name="Muzny D.M."/>
            <person name="Scherer S.E."/>
            <person name="Bouck J.B."/>
            <person name="Sodergren E.J."/>
            <person name="Worley K.C."/>
            <person name="Rives C.M."/>
            <person name="Gorrell J.H."/>
            <person name="Metzker M.L."/>
            <person name="Naylor S.L."/>
            <person name="Kucherlapati R.S."/>
            <person name="Nelson D.L."/>
            <person name="Weinstock G.M."/>
            <person name="Sakaki Y."/>
            <person name="Fujiyama A."/>
            <person name="Hattori M."/>
            <person name="Yada T."/>
            <person name="Toyoda A."/>
            <person name="Itoh T."/>
            <person name="Kawagoe C."/>
            <person name="Watanabe H."/>
            <person name="Totoki Y."/>
            <person name="Taylor T."/>
            <person name="Weissenbach J."/>
            <person name="Heilig R."/>
            <person name="Saurin W."/>
            <person name="Artiguenave F."/>
            <person name="Brottier P."/>
            <person name="Bruls T."/>
            <person name="Pelletier E."/>
            <person name="Robert C."/>
            <person name="Wincker P."/>
            <person name="Smith D.R."/>
            <person name="Doucette-Stamm L."/>
            <person name="Rubenfield M."/>
            <person name="Weinstock K."/>
            <person name="Lee H.M."/>
            <person name="Dubois J."/>
            <person name="Rosenthal A."/>
            <person name="Platzer M."/>
            <person name="Nyakatura G."/>
            <person name="Taudien S."/>
            <person name="Rump A."/>
            <person name="Yang H."/>
            <person name="Yu J."/>
            <person name="Wang J."/>
            <person name="Huang G."/>
            <person name="Gu J."/>
            <person name="Hood L."/>
            <person name="Rowen L."/>
            <person name="Madan A."/>
            <person name="Qin S."/>
            <person name="Davis R.W."/>
            <person name="Federspiel N.A."/>
            <person name="Abola A.P."/>
            <person name="Proctor M.J."/>
            <person name="Myers R.M."/>
            <person name="Schmutz J."/>
            <person name="Dickson M."/>
            <person name="Grimwood J."/>
            <person name="Cox D.R."/>
            <person name="Olson M.V."/>
            <person name="Kaul R."/>
            <person name="Raymond C."/>
            <person name="Shimizu N."/>
            <person name="Kawasaki K."/>
            <person name="Minoshima S."/>
            <person name="Evans G.A."/>
            <person name="Athanasiou M."/>
            <person name="Schultz R."/>
            <person name="Roe B.A."/>
            <person name="Chen F."/>
            <person name="Pan H."/>
            <person name="Ramser J."/>
            <person name="Lehrach H."/>
            <person name="Reinhardt R."/>
            <person name="McCombie W.R."/>
            <person name="de la Bastide M."/>
            <person name="Dedhia N."/>
            <person name="Blocker H."/>
            <person name="Hornischer K."/>
            <person name="Nordsiek G."/>
            <person name="Agarwala R."/>
            <person name="Aravind L."/>
            <person name="Bailey J.A."/>
            <person name="Bateman A."/>
            <person name="Batzoglou S."/>
            <person name="Birney E."/>
            <person name="Bork P."/>
            <person name="Brown D.G."/>
            <person name="Burge C.B."/>
            <person name="Cerutti L."/>
            <person name="Chen H.C."/>
            <person name="Church D."/>
            <person name="Clamp M."/>
            <person name="Copley R.R."/>
            <person name="Doerks T."/>
            <person name="Eddy S.R."/>
            <person name="Eichler E.E."/>
            <person name="Furey T.S."/>
            <person name="Galagan J."/>
            <person name="Gilbert J.G."/>
            <person name="Harmon C."/>
            <person name="Hayashizaki Y."/>
            <person name="Haussler D."/>
            <person name="Hermjakob H."/>
            <person name="Hokamp K."/>
            <person name="Jang W."/>
            <person name="Johnson L.S."/>
            <person name="Jones T.A."/>
            <person name="Kasif S."/>
            <person name="Kaspryzk A."/>
            <person name="Kennedy S."/>
            <person name="Kent W.J."/>
            <person name="Kitts P."/>
            <person name="Koonin E.V."/>
            <person name="Korf I."/>
            <person name="Kulp D."/>
            <person name="Lancet D."/>
            <person name="Lowe T.M."/>
            <person name="McLysaght A."/>
            <person name="Mikkelsen T."/>
            <person name="Moran J.V."/>
            <person name="Mulder N."/>
            <person name="Pollara V.J."/>
            <person name="Ponting C.P."/>
            <person name="Schuler G."/>
            <person name="Schultz J."/>
            <person name="Slater G."/>
            <person name="Smit A.F."/>
            <person name="Stupka E."/>
            <person name="Szustakowski J."/>
            <person name="Thierry-Mieg D."/>
            <person name="Thierry-Mieg J."/>
            <person name="Wagner L."/>
            <person name="Wallis J."/>
            <person name="Wheeler R."/>
            <person name="Williams A."/>
            <person name="Wolf Y.I."/>
            <person name="Wolfe K.H."/>
            <person name="Yang S.P."/>
            <person name="Yeh R.F."/>
            <person name="Collins F."/>
            <person name="Guyer M.S."/>
            <person name="Peterson J."/>
            <person name="Felsenfeld A."/>
            <person name="Wetterstrand K.A."/>
            <person name="Patrinos A."/>
            <person name="Morgan M.J."/>
            <person name="de Jong P."/>
            <person name="Catanese J.J."/>
            <person name="Osoegawa K."/>
            <person name="Shizuya H."/>
            <person name="Choi S."/>
            <person name="Chen Y.J."/>
        </authorList>
    </citation>
    <scope>NUCLEOTIDE SEQUENCE [LARGE SCALE GENOMIC DNA]</scope>
</reference>
<dbReference type="AlphaFoldDB" id="E9PI00"/>
<protein>
    <submittedName>
        <fullName evidence="2">Major histocompatibility complex, class II, DO beta</fullName>
    </submittedName>
</protein>
<accession>E9PI00</accession>
<reference evidence="2" key="3">
    <citation type="journal article" date="2004" name="Nature">
        <title>Finishing the euchromatic sequence of the human genome.</title>
        <authorList>
            <consortium name="International Human Genome Sequencing Consortium"/>
        </authorList>
    </citation>
    <scope>NUCLEOTIDE SEQUENCE [LARGE SCALE GENOMIC DNA]</scope>
</reference>
<dbReference type="Ensembl" id="ENST00000463161.5">
    <property type="protein sequence ID" value="ENSP00000433049.1"/>
    <property type="gene ID" value="ENSG00000243612.5"/>
</dbReference>
<organism evidence="2 3">
    <name type="scientific">Homo sapiens</name>
    <name type="common">Human</name>
    <dbReference type="NCBI Taxonomy" id="9606"/>
    <lineage>
        <taxon>Eukaryota</taxon>
        <taxon>Metazoa</taxon>
        <taxon>Chordata</taxon>
        <taxon>Craniata</taxon>
        <taxon>Vertebrata</taxon>
        <taxon>Euteleostomi</taxon>
        <taxon>Mammalia</taxon>
        <taxon>Eutheria</taxon>
        <taxon>Euarchontoglires</taxon>
        <taxon>Primates</taxon>
        <taxon>Haplorrhini</taxon>
        <taxon>Catarrhini</taxon>
        <taxon>Hominidae</taxon>
        <taxon>Homo</taxon>
    </lineage>
</organism>
<dbReference type="Ensembl" id="ENST00000465683.5">
    <property type="protein sequence ID" value="ENSP00000434472.1"/>
    <property type="gene ID" value="ENSG00000241386.6"/>
</dbReference>
<dbReference type="OpenTargets" id="ENSG00000241106"/>